<dbReference type="Pfam" id="PF03208">
    <property type="entry name" value="PRA1"/>
    <property type="match status" value="1"/>
</dbReference>
<sequence length="176" mass="20211">MEGTEIAPLRTLNDFLLDSRFQVPNFKDFKKWENRVNSNLLYYQTNYFISAIIIFALIGFANPVKLLLGMLSMSLAIAIFIYSTSNRPALTVFKQNHPYLSLAIVIGIGYVFVRLFDCVLIFLIGFLSPLVFTFIHASLRTRNLKNKATKLIEAVRLKRTPMGMFLEFLGKELNEM</sequence>
<keyword evidence="3 5" id="KW-1133">Transmembrane helix</keyword>
<keyword evidence="4 5" id="KW-0472">Membrane</keyword>
<evidence type="ECO:0000256" key="1">
    <source>
        <dbReference type="ARBA" id="ARBA00004141"/>
    </source>
</evidence>
<dbReference type="STRING" id="1965070.A0A443QT33"/>
<dbReference type="OrthoDB" id="18213at2759"/>
<dbReference type="GO" id="GO:0016020">
    <property type="term" value="C:membrane"/>
    <property type="evidence" value="ECO:0007669"/>
    <property type="project" value="UniProtKB-SubCell"/>
</dbReference>
<dbReference type="InterPro" id="IPR004895">
    <property type="entry name" value="Prenylated_rab_accept_PRA1"/>
</dbReference>
<feature type="transmembrane region" description="Helical" evidence="5">
    <location>
        <begin position="40"/>
        <end position="60"/>
    </location>
</feature>
<dbReference type="Proteomes" id="UP000285301">
    <property type="component" value="Unassembled WGS sequence"/>
</dbReference>
<name>A0A443QT33_9ACAR</name>
<evidence type="ECO:0000313" key="7">
    <source>
        <dbReference type="Proteomes" id="UP000285301"/>
    </source>
</evidence>
<comment type="subcellular location">
    <subcellularLocation>
        <location evidence="1 5">Membrane</location>
        <topology evidence="1 5">Multi-pass membrane protein</topology>
    </subcellularLocation>
</comment>
<comment type="similarity">
    <text evidence="5">Belongs to the PRA1 family.</text>
</comment>
<protein>
    <recommendedName>
        <fullName evidence="5">PRA1 family protein</fullName>
    </recommendedName>
</protein>
<dbReference type="PANTHER" id="PTHR12859:SF0">
    <property type="entry name" value="PRA1 FAMILY PROTEIN"/>
    <property type="match status" value="1"/>
</dbReference>
<proteinExistence type="inferred from homology"/>
<comment type="caution">
    <text evidence="6">The sequence shown here is derived from an EMBL/GenBank/DDBJ whole genome shotgun (WGS) entry which is preliminary data.</text>
</comment>
<keyword evidence="7" id="KW-1185">Reference proteome</keyword>
<evidence type="ECO:0000313" key="6">
    <source>
        <dbReference type="EMBL" id="RWS06161.1"/>
    </source>
</evidence>
<dbReference type="AlphaFoldDB" id="A0A443QT33"/>
<reference evidence="6 7" key="1">
    <citation type="journal article" date="2018" name="Gigascience">
        <title>Genomes of trombidid mites reveal novel predicted allergens and laterally-transferred genes associated with secondary metabolism.</title>
        <authorList>
            <person name="Dong X."/>
            <person name="Chaisiri K."/>
            <person name="Xia D."/>
            <person name="Armstrong S.D."/>
            <person name="Fang Y."/>
            <person name="Donnelly M.J."/>
            <person name="Kadowaki T."/>
            <person name="McGarry J.W."/>
            <person name="Darby A.C."/>
            <person name="Makepeace B.L."/>
        </authorList>
    </citation>
    <scope>NUCLEOTIDE SEQUENCE [LARGE SCALE GENOMIC DNA]</scope>
    <source>
        <strain evidence="6">UoL-WK</strain>
    </source>
</reference>
<accession>A0A443QT33</accession>
<evidence type="ECO:0000256" key="5">
    <source>
        <dbReference type="RuleBase" id="RU363107"/>
    </source>
</evidence>
<keyword evidence="2 5" id="KW-0812">Transmembrane</keyword>
<organism evidence="6 7">
    <name type="scientific">Dinothrombium tinctorium</name>
    <dbReference type="NCBI Taxonomy" id="1965070"/>
    <lineage>
        <taxon>Eukaryota</taxon>
        <taxon>Metazoa</taxon>
        <taxon>Ecdysozoa</taxon>
        <taxon>Arthropoda</taxon>
        <taxon>Chelicerata</taxon>
        <taxon>Arachnida</taxon>
        <taxon>Acari</taxon>
        <taxon>Acariformes</taxon>
        <taxon>Trombidiformes</taxon>
        <taxon>Prostigmata</taxon>
        <taxon>Anystina</taxon>
        <taxon>Parasitengona</taxon>
        <taxon>Trombidioidea</taxon>
        <taxon>Trombidiidae</taxon>
        <taxon>Dinothrombium</taxon>
    </lineage>
</organism>
<dbReference type="PANTHER" id="PTHR12859">
    <property type="entry name" value="PRA1 PROTEIN"/>
    <property type="match status" value="1"/>
</dbReference>
<evidence type="ECO:0000256" key="4">
    <source>
        <dbReference type="ARBA" id="ARBA00023136"/>
    </source>
</evidence>
<evidence type="ECO:0000256" key="2">
    <source>
        <dbReference type="ARBA" id="ARBA00022692"/>
    </source>
</evidence>
<feature type="transmembrane region" description="Helical" evidence="5">
    <location>
        <begin position="119"/>
        <end position="139"/>
    </location>
</feature>
<gene>
    <name evidence="6" type="ORF">B4U79_00797</name>
</gene>
<feature type="transmembrane region" description="Helical" evidence="5">
    <location>
        <begin position="66"/>
        <end position="84"/>
    </location>
</feature>
<dbReference type="EMBL" id="NCKU01004305">
    <property type="protein sequence ID" value="RWS06161.1"/>
    <property type="molecule type" value="Genomic_DNA"/>
</dbReference>
<feature type="transmembrane region" description="Helical" evidence="5">
    <location>
        <begin position="96"/>
        <end position="113"/>
    </location>
</feature>
<evidence type="ECO:0000256" key="3">
    <source>
        <dbReference type="ARBA" id="ARBA00022989"/>
    </source>
</evidence>